<dbReference type="Gene3D" id="3.40.190.10">
    <property type="entry name" value="Periplasmic binding protein-like II"/>
    <property type="match status" value="2"/>
</dbReference>
<proteinExistence type="predicted"/>
<dbReference type="InterPro" id="IPR006059">
    <property type="entry name" value="SBP"/>
</dbReference>
<dbReference type="PANTHER" id="PTHR43649">
    <property type="entry name" value="ARABINOSE-BINDING PROTEIN-RELATED"/>
    <property type="match status" value="1"/>
</dbReference>
<dbReference type="Pfam" id="PF01547">
    <property type="entry name" value="SBP_bac_1"/>
    <property type="match status" value="1"/>
</dbReference>
<dbReference type="InterPro" id="IPR050490">
    <property type="entry name" value="Bact_solute-bd_prot1"/>
</dbReference>
<keyword evidence="3" id="KW-1185">Reference proteome</keyword>
<dbReference type="OrthoDB" id="2515046at2"/>
<feature type="chain" id="PRO_5039332829" evidence="1">
    <location>
        <begin position="27"/>
        <end position="454"/>
    </location>
</feature>
<dbReference type="EMBL" id="QYZP01000001">
    <property type="protein sequence ID" value="RJN32610.1"/>
    <property type="molecule type" value="Genomic_DNA"/>
</dbReference>
<dbReference type="RefSeq" id="WP_119901656.1">
    <property type="nucleotide sequence ID" value="NZ_QYZP01000001.1"/>
</dbReference>
<dbReference type="AlphaFoldDB" id="A0A3A4F7Z2"/>
<evidence type="ECO:0000256" key="1">
    <source>
        <dbReference type="SAM" id="SignalP"/>
    </source>
</evidence>
<dbReference type="SUPFAM" id="SSF53850">
    <property type="entry name" value="Periplasmic binding protein-like II"/>
    <property type="match status" value="1"/>
</dbReference>
<organism evidence="2 3">
    <name type="scientific">Nesterenkonia natronophila</name>
    <dbReference type="NCBI Taxonomy" id="2174932"/>
    <lineage>
        <taxon>Bacteria</taxon>
        <taxon>Bacillati</taxon>
        <taxon>Actinomycetota</taxon>
        <taxon>Actinomycetes</taxon>
        <taxon>Micrococcales</taxon>
        <taxon>Micrococcaceae</taxon>
        <taxon>Nesterenkonia</taxon>
    </lineage>
</organism>
<evidence type="ECO:0000313" key="3">
    <source>
        <dbReference type="Proteomes" id="UP000266615"/>
    </source>
</evidence>
<dbReference type="PANTHER" id="PTHR43649:SF12">
    <property type="entry name" value="DIACETYLCHITOBIOSE BINDING PROTEIN DASA"/>
    <property type="match status" value="1"/>
</dbReference>
<dbReference type="CDD" id="cd13585">
    <property type="entry name" value="PBP2_TMBP_like"/>
    <property type="match status" value="1"/>
</dbReference>
<accession>A0A3A4F7Z2</accession>
<reference evidence="2 3" key="1">
    <citation type="submission" date="2018-09" db="EMBL/GenBank/DDBJ databases">
        <title>Nesterenkonia natronophila sp. nov., an alkaliphilic actinobacteriume isolated from a soda lake, and emended description of the genus Nesterenkonia.</title>
        <authorList>
            <person name="Menes R.J."/>
            <person name="Iriarte A."/>
        </authorList>
    </citation>
    <scope>NUCLEOTIDE SEQUENCE [LARGE SCALE GENOMIC DNA]</scope>
    <source>
        <strain evidence="2 3">M8</strain>
    </source>
</reference>
<comment type="caution">
    <text evidence="2">The sequence shown here is derived from an EMBL/GenBank/DDBJ whole genome shotgun (WGS) entry which is preliminary data.</text>
</comment>
<protein>
    <submittedName>
        <fullName evidence="2">Sugar ABC transporter substrate-binding protein</fullName>
    </submittedName>
</protein>
<name>A0A3A4F7Z2_9MICC</name>
<evidence type="ECO:0000313" key="2">
    <source>
        <dbReference type="EMBL" id="RJN32610.1"/>
    </source>
</evidence>
<dbReference type="PROSITE" id="PS51257">
    <property type="entry name" value="PROKAR_LIPOPROTEIN"/>
    <property type="match status" value="1"/>
</dbReference>
<sequence>MRDLKPNRRCLVSVGLVAALAMTGCAGGDSEGPPEDEIESFDWQNYEGEEITLLFNEHPLANALSAQLEDFEELTGIEVAIETLSETDYMTRILTELQSGSSAYDVFMTSQPMNYQYAAAGWIEELDPWIEDERYTASDWDFDDFFPAIIDSLRWDTTEWGGAGEGPLWALPANEEGYALFYREDILEDAGVDVPETIDELIDAASELDGYEFDGQTVSGFVSRGHPTYPTLNPYSTFFLAHGAQDIVDGEADVDSPENIAALEQWVDLMQHAPEGASTYTWYEAQQDFIAGNAAFYIDADHMAPDFENDTNISGNVGYALPPEGPEGRGSSMWVWSLGMNAHSEAKGPAWLFMQWATSQEVMTEAIDLGNMNPTRISVGEGPEMEAATEDWGDYNEVWQEILHEHAEWAYTPAALWPEAGDIWANAIQSAVLGEQSPEEALSDAAQRINAAME</sequence>
<keyword evidence="1" id="KW-0732">Signal</keyword>
<gene>
    <name evidence="2" type="ORF">D3250_01890</name>
</gene>
<feature type="signal peptide" evidence="1">
    <location>
        <begin position="1"/>
        <end position="26"/>
    </location>
</feature>
<dbReference type="Proteomes" id="UP000266615">
    <property type="component" value="Unassembled WGS sequence"/>
</dbReference>